<gene>
    <name evidence="2" type="ORF">g.15750</name>
    <name evidence="3" type="ORF">g.15753</name>
</gene>
<dbReference type="EMBL" id="GEBQ01012149">
    <property type="protein sequence ID" value="JAT27828.1"/>
    <property type="molecule type" value="Transcribed_RNA"/>
</dbReference>
<name>A0A1B6MRE0_9HEMI</name>
<dbReference type="EMBL" id="GEBQ01001514">
    <property type="protein sequence ID" value="JAT38463.1"/>
    <property type="molecule type" value="Transcribed_RNA"/>
</dbReference>
<keyword evidence="1" id="KW-0812">Transmembrane</keyword>
<sequence length="180" mass="21548">MSKLFCDICSKDVLVYQVNLLRYFYVMFYLIFLCMISALGGTLLIHKWKEMDREIWSVLKATDYVRWDRMLDTIESYTMQLNNLTSELPASVRDLWPELNCIIRNGRPRFITVPMFGPVLKREFNMTDTQIYRLWVGRNQADQAYDRFIQRMTWMKQNNVLDFLKVTEKPELAQQNTDCV</sequence>
<keyword evidence="1" id="KW-0472">Membrane</keyword>
<dbReference type="AlphaFoldDB" id="A0A1B6MRE0"/>
<accession>A0A1B6MRE0</accession>
<keyword evidence="1" id="KW-1133">Transmembrane helix</keyword>
<feature type="transmembrane region" description="Helical" evidence="1">
    <location>
        <begin position="23"/>
        <end position="45"/>
    </location>
</feature>
<proteinExistence type="predicted"/>
<evidence type="ECO:0000256" key="1">
    <source>
        <dbReference type="SAM" id="Phobius"/>
    </source>
</evidence>
<reference evidence="3" key="1">
    <citation type="submission" date="2015-11" db="EMBL/GenBank/DDBJ databases">
        <title>De novo transcriptome assembly of four potential Pierce s Disease insect vectors from Arizona vineyards.</title>
        <authorList>
            <person name="Tassone E.E."/>
        </authorList>
    </citation>
    <scope>NUCLEOTIDE SEQUENCE</scope>
</reference>
<evidence type="ECO:0000313" key="3">
    <source>
        <dbReference type="EMBL" id="JAT38463.1"/>
    </source>
</evidence>
<evidence type="ECO:0000313" key="2">
    <source>
        <dbReference type="EMBL" id="JAT27828.1"/>
    </source>
</evidence>
<protein>
    <submittedName>
        <fullName evidence="3">Uncharacterized protein</fullName>
    </submittedName>
</protein>
<organism evidence="3">
    <name type="scientific">Graphocephala atropunctata</name>
    <dbReference type="NCBI Taxonomy" id="36148"/>
    <lineage>
        <taxon>Eukaryota</taxon>
        <taxon>Metazoa</taxon>
        <taxon>Ecdysozoa</taxon>
        <taxon>Arthropoda</taxon>
        <taxon>Hexapoda</taxon>
        <taxon>Insecta</taxon>
        <taxon>Pterygota</taxon>
        <taxon>Neoptera</taxon>
        <taxon>Paraneoptera</taxon>
        <taxon>Hemiptera</taxon>
        <taxon>Auchenorrhyncha</taxon>
        <taxon>Membracoidea</taxon>
        <taxon>Cicadellidae</taxon>
        <taxon>Cicadellinae</taxon>
        <taxon>Cicadellini</taxon>
        <taxon>Graphocephala</taxon>
    </lineage>
</organism>